<dbReference type="GO" id="GO:0022857">
    <property type="term" value="F:transmembrane transporter activity"/>
    <property type="evidence" value="ECO:0007669"/>
    <property type="project" value="InterPro"/>
</dbReference>
<evidence type="ECO:0000256" key="5">
    <source>
        <dbReference type="SAM" id="Phobius"/>
    </source>
</evidence>
<proteinExistence type="predicted"/>
<feature type="domain" description="Major facilitator superfamily (MFS) profile" evidence="6">
    <location>
        <begin position="44"/>
        <end position="459"/>
    </location>
</feature>
<feature type="transmembrane region" description="Helical" evidence="5">
    <location>
        <begin position="349"/>
        <end position="366"/>
    </location>
</feature>
<keyword evidence="8" id="KW-1185">Reference proteome</keyword>
<feature type="region of interest" description="Disordered" evidence="4">
    <location>
        <begin position="1"/>
        <end position="37"/>
    </location>
</feature>
<feature type="transmembrane region" description="Helical" evidence="5">
    <location>
        <begin position="95"/>
        <end position="117"/>
    </location>
</feature>
<accession>A0A4Q1CBL7</accession>
<protein>
    <submittedName>
        <fullName evidence="7">MFS transporter</fullName>
    </submittedName>
</protein>
<reference evidence="7 8" key="1">
    <citation type="submission" date="2019-01" db="EMBL/GenBank/DDBJ databases">
        <title>Lacunisphaera sp. strain TWA-58.</title>
        <authorList>
            <person name="Chen W.-M."/>
        </authorList>
    </citation>
    <scope>NUCLEOTIDE SEQUENCE [LARGE SCALE GENOMIC DNA]</scope>
    <source>
        <strain evidence="7 8">TWA-58</strain>
    </source>
</reference>
<dbReference type="InterPro" id="IPR020846">
    <property type="entry name" value="MFS_dom"/>
</dbReference>
<feature type="transmembrane region" description="Helical" evidence="5">
    <location>
        <begin position="319"/>
        <end position="337"/>
    </location>
</feature>
<keyword evidence="1 5" id="KW-0812">Transmembrane</keyword>
<feature type="compositionally biased region" description="Basic and acidic residues" evidence="4">
    <location>
        <begin position="1"/>
        <end position="11"/>
    </location>
</feature>
<name>A0A4Q1CBL7_9BACT</name>
<dbReference type="SUPFAM" id="SSF103473">
    <property type="entry name" value="MFS general substrate transporter"/>
    <property type="match status" value="1"/>
</dbReference>
<dbReference type="AlphaFoldDB" id="A0A4Q1CBL7"/>
<feature type="transmembrane region" description="Helical" evidence="5">
    <location>
        <begin position="137"/>
        <end position="154"/>
    </location>
</feature>
<feature type="transmembrane region" description="Helical" evidence="5">
    <location>
        <begin position="291"/>
        <end position="313"/>
    </location>
</feature>
<dbReference type="EMBL" id="SDHX01000001">
    <property type="protein sequence ID" value="RXK56418.1"/>
    <property type="molecule type" value="Genomic_DNA"/>
</dbReference>
<gene>
    <name evidence="7" type="ORF">ESB00_11280</name>
</gene>
<dbReference type="Gene3D" id="1.20.1250.20">
    <property type="entry name" value="MFS general substrate transporter like domains"/>
    <property type="match status" value="2"/>
</dbReference>
<comment type="caution">
    <text evidence="7">The sequence shown here is derived from an EMBL/GenBank/DDBJ whole genome shotgun (WGS) entry which is preliminary data.</text>
</comment>
<dbReference type="InterPro" id="IPR036259">
    <property type="entry name" value="MFS_trans_sf"/>
</dbReference>
<organism evidence="7 8">
    <name type="scientific">Oleiharenicola lentus</name>
    <dbReference type="NCBI Taxonomy" id="2508720"/>
    <lineage>
        <taxon>Bacteria</taxon>
        <taxon>Pseudomonadati</taxon>
        <taxon>Verrucomicrobiota</taxon>
        <taxon>Opitutia</taxon>
        <taxon>Opitutales</taxon>
        <taxon>Opitutaceae</taxon>
        <taxon>Oleiharenicola</taxon>
    </lineage>
</organism>
<evidence type="ECO:0000256" key="4">
    <source>
        <dbReference type="SAM" id="MobiDB-lite"/>
    </source>
</evidence>
<feature type="transmembrane region" description="Helical" evidence="5">
    <location>
        <begin position="199"/>
        <end position="222"/>
    </location>
</feature>
<evidence type="ECO:0000256" key="2">
    <source>
        <dbReference type="ARBA" id="ARBA00022989"/>
    </source>
</evidence>
<dbReference type="Pfam" id="PF07690">
    <property type="entry name" value="MFS_1"/>
    <property type="match status" value="1"/>
</dbReference>
<evidence type="ECO:0000256" key="1">
    <source>
        <dbReference type="ARBA" id="ARBA00022692"/>
    </source>
</evidence>
<dbReference type="Proteomes" id="UP000290218">
    <property type="component" value="Unassembled WGS sequence"/>
</dbReference>
<evidence type="ECO:0000259" key="6">
    <source>
        <dbReference type="PROSITE" id="PS50850"/>
    </source>
</evidence>
<evidence type="ECO:0000256" key="3">
    <source>
        <dbReference type="ARBA" id="ARBA00023136"/>
    </source>
</evidence>
<dbReference type="OrthoDB" id="7584869at2"/>
<keyword evidence="2 5" id="KW-1133">Transmembrane helix</keyword>
<feature type="transmembrane region" description="Helical" evidence="5">
    <location>
        <begin position="41"/>
        <end position="58"/>
    </location>
</feature>
<evidence type="ECO:0000313" key="7">
    <source>
        <dbReference type="EMBL" id="RXK56418.1"/>
    </source>
</evidence>
<keyword evidence="3 5" id="KW-0472">Membrane</keyword>
<dbReference type="PANTHER" id="PTHR23528">
    <property type="match status" value="1"/>
</dbReference>
<dbReference type="PANTHER" id="PTHR23528:SF1">
    <property type="entry name" value="MAJOR FACILITATOR SUPERFAMILY (MFS) PROFILE DOMAIN-CONTAINING PROTEIN"/>
    <property type="match status" value="1"/>
</dbReference>
<dbReference type="PROSITE" id="PS50850">
    <property type="entry name" value="MFS"/>
    <property type="match status" value="1"/>
</dbReference>
<feature type="transmembrane region" description="Helical" evidence="5">
    <location>
        <begin position="439"/>
        <end position="458"/>
    </location>
</feature>
<feature type="transmembrane region" description="Helical" evidence="5">
    <location>
        <begin position="234"/>
        <end position="256"/>
    </location>
</feature>
<feature type="transmembrane region" description="Helical" evidence="5">
    <location>
        <begin position="412"/>
        <end position="433"/>
    </location>
</feature>
<dbReference type="InterPro" id="IPR011701">
    <property type="entry name" value="MFS"/>
</dbReference>
<feature type="transmembrane region" description="Helical" evidence="5">
    <location>
        <begin position="160"/>
        <end position="178"/>
    </location>
</feature>
<sequence>MSRTPFSDEPRFPSTGPRPAPPMRDSDAPHAPTTSEVPRAGAGRILIFALIFFGLGVTEEVSNNVLPLTLQRMTADFSWSVDLPFRLPGLAPDGVFTMGSALVIGLVLALNPLFGFIAQPLVGVLSDRVWTRVGRRAFFLITGAPVVAVCLFLVPWASALWQLVVLVVIYQFFQDVLWGSDHPLLADLFPSRQRGIVGAAIGVAYQLGAVFVTRAGLAWTAAHERTHGGDLFGAPIYWAAAAIQVGLVMGLAFFLWERRLPVMKRPRLTPGQYVRDFRAQPGLVRLGWVNFLRAFMVTAGTGYLVLFGTVTLAADKADYARAMGWLPLLALVFVWPAGLLTDRLARDRVLMAAFLLSAVGYAVGWMADSLAWLSVAFVITRLAWVNIEIGYKSLVSDFYPVHQVGQLAGAINIFYASGRTLALVSVGALIGAFGNDYRLAWPVAIAAALVSIWVLRGVRDPRSPSP</sequence>
<evidence type="ECO:0000313" key="8">
    <source>
        <dbReference type="Proteomes" id="UP000290218"/>
    </source>
</evidence>